<evidence type="ECO:0000313" key="4">
    <source>
        <dbReference type="EMBL" id="SFW86942.1"/>
    </source>
</evidence>
<feature type="transmembrane region" description="Helical" evidence="2">
    <location>
        <begin position="98"/>
        <end position="121"/>
    </location>
</feature>
<dbReference type="Pfam" id="PF11181">
    <property type="entry name" value="YflT"/>
    <property type="match status" value="1"/>
</dbReference>
<keyword evidence="5" id="KW-1185">Reference proteome</keyword>
<feature type="transmembrane region" description="Helical" evidence="2">
    <location>
        <begin position="70"/>
        <end position="92"/>
    </location>
</feature>
<dbReference type="EMBL" id="FPJG01000006">
    <property type="protein sequence ID" value="SFW86942.1"/>
    <property type="molecule type" value="Genomic_DNA"/>
</dbReference>
<feature type="domain" description="General stress protein 17M-like" evidence="3">
    <location>
        <begin position="22"/>
        <end position="90"/>
    </location>
</feature>
<feature type="region of interest" description="Disordered" evidence="1">
    <location>
        <begin position="161"/>
        <end position="189"/>
    </location>
</feature>
<name>A0A1K1SRM4_9PSEU</name>
<evidence type="ECO:0000256" key="1">
    <source>
        <dbReference type="SAM" id="MobiDB-lite"/>
    </source>
</evidence>
<evidence type="ECO:0000313" key="5">
    <source>
        <dbReference type="Proteomes" id="UP000182740"/>
    </source>
</evidence>
<dbReference type="Proteomes" id="UP000182740">
    <property type="component" value="Unassembled WGS sequence"/>
</dbReference>
<protein>
    <recommendedName>
        <fullName evidence="3">General stress protein 17M-like domain-containing protein</fullName>
    </recommendedName>
</protein>
<keyword evidence="2" id="KW-1133">Transmembrane helix</keyword>
<dbReference type="InterPro" id="IPR025889">
    <property type="entry name" value="GSP17M-like_dom"/>
</dbReference>
<dbReference type="STRING" id="546364.SAMN04489730_6542"/>
<keyword evidence="2" id="KW-0472">Membrane</keyword>
<accession>A0A1K1SRM4</accession>
<gene>
    <name evidence="4" type="ORF">SAMN04489730_6542</name>
</gene>
<dbReference type="AlphaFoldDB" id="A0A1K1SRM4"/>
<sequence>MTPYSPLREPAAVPALPTGWPIGVYGSYAEAQRAVEHLAGHDFPIQDVTIVGVEPMVVERVTARLTWSRVLAGGAASGAWFGLFLCLLLGLFDHQPPGALIPAGLVTGVLAGVASAAIGYASLKGRRDFATITQVVARRYDVLCEPRNAEHGRDLLAKLALAGPPSSTEPASREVRRTGGDRGVRPSLP</sequence>
<feature type="compositionally biased region" description="Basic and acidic residues" evidence="1">
    <location>
        <begin position="171"/>
        <end position="189"/>
    </location>
</feature>
<keyword evidence="2" id="KW-0812">Transmembrane</keyword>
<evidence type="ECO:0000259" key="3">
    <source>
        <dbReference type="Pfam" id="PF11181"/>
    </source>
</evidence>
<evidence type="ECO:0000256" key="2">
    <source>
        <dbReference type="SAM" id="Phobius"/>
    </source>
</evidence>
<organism evidence="4 5">
    <name type="scientific">Amycolatopsis australiensis</name>
    <dbReference type="NCBI Taxonomy" id="546364"/>
    <lineage>
        <taxon>Bacteria</taxon>
        <taxon>Bacillati</taxon>
        <taxon>Actinomycetota</taxon>
        <taxon>Actinomycetes</taxon>
        <taxon>Pseudonocardiales</taxon>
        <taxon>Pseudonocardiaceae</taxon>
        <taxon>Amycolatopsis</taxon>
    </lineage>
</organism>
<dbReference type="RefSeq" id="WP_072479856.1">
    <property type="nucleotide sequence ID" value="NZ_FPJG01000006.1"/>
</dbReference>
<proteinExistence type="predicted"/>
<reference evidence="5" key="1">
    <citation type="submission" date="2016-11" db="EMBL/GenBank/DDBJ databases">
        <authorList>
            <person name="Varghese N."/>
            <person name="Submissions S."/>
        </authorList>
    </citation>
    <scope>NUCLEOTIDE SEQUENCE [LARGE SCALE GENOMIC DNA]</scope>
    <source>
        <strain evidence="5">DSM 44671</strain>
    </source>
</reference>